<evidence type="ECO:0000313" key="1">
    <source>
        <dbReference type="EMBL" id="KJQ46227.1"/>
    </source>
</evidence>
<organism evidence="1 2">
    <name type="scientific">Mycoplasma mycoides subsp. mycoides</name>
    <dbReference type="NCBI Taxonomy" id="2103"/>
    <lineage>
        <taxon>Bacteria</taxon>
        <taxon>Bacillati</taxon>
        <taxon>Mycoplasmatota</taxon>
        <taxon>Mollicutes</taxon>
        <taxon>Mycoplasmataceae</taxon>
        <taxon>Mycoplasma</taxon>
    </lineage>
</organism>
<comment type="caution">
    <text evidence="1">The sequence shown here is derived from an EMBL/GenBank/DDBJ whole genome shotgun (WGS) entry which is preliminary data.</text>
</comment>
<sequence>MEFVNIEKTINSFIDKKYFKNAAIRIAKYLF</sequence>
<gene>
    <name evidence="1" type="ORF">TS59_0947</name>
</gene>
<reference evidence="1 2" key="1">
    <citation type="submission" date="2015-02" db="EMBL/GenBank/DDBJ databases">
        <title>Mycoplasma mycoides subsp. mycoides strain:B237 Genome sequencing.</title>
        <authorList>
            <person name="Fischer A."/>
            <person name="Santana-Cruz I."/>
            <person name="Schieck E."/>
            <person name="Gourle H."/>
            <person name="Lambert M."/>
            <person name="Nadendla S."/>
            <person name="Miller R.A."/>
            <person name="Weber J."/>
            <person name="Bongcam-Rudloff E."/>
            <person name="Vashee S."/>
            <person name="Frey J."/>
            <person name="Jores J."/>
        </authorList>
    </citation>
    <scope>NUCLEOTIDE SEQUENCE [LARGE SCALE GENOMIC DNA]</scope>
    <source>
        <strain evidence="1 2">B237</strain>
    </source>
</reference>
<dbReference type="Proteomes" id="UP000033624">
    <property type="component" value="Unassembled WGS sequence"/>
</dbReference>
<accession>A0AAE2EJG4</accession>
<name>A0AAE2EJG4_MYCMY</name>
<proteinExistence type="predicted"/>
<dbReference type="EMBL" id="LAEW01000001">
    <property type="protein sequence ID" value="KJQ46227.1"/>
    <property type="molecule type" value="Genomic_DNA"/>
</dbReference>
<protein>
    <submittedName>
        <fullName evidence="1">Beta-lactamase domain protein</fullName>
    </submittedName>
</protein>
<evidence type="ECO:0000313" key="2">
    <source>
        <dbReference type="Proteomes" id="UP000033624"/>
    </source>
</evidence>
<dbReference type="AlphaFoldDB" id="A0AAE2EJG4"/>